<dbReference type="PANTHER" id="PTHR30126:SF40">
    <property type="entry name" value="HTH-TYPE TRANSCRIPTIONAL REGULATOR GLTR"/>
    <property type="match status" value="1"/>
</dbReference>
<dbReference type="GO" id="GO:0003700">
    <property type="term" value="F:DNA-binding transcription factor activity"/>
    <property type="evidence" value="ECO:0007669"/>
    <property type="project" value="InterPro"/>
</dbReference>
<dbReference type="GO" id="GO:0000976">
    <property type="term" value="F:transcription cis-regulatory region binding"/>
    <property type="evidence" value="ECO:0007669"/>
    <property type="project" value="TreeGrafter"/>
</dbReference>
<dbReference type="Gene3D" id="1.10.10.10">
    <property type="entry name" value="Winged helix-like DNA-binding domain superfamily/Winged helix DNA-binding domain"/>
    <property type="match status" value="1"/>
</dbReference>
<accession>A0A1C0YND7</accession>
<dbReference type="RefSeq" id="WP_066542495.1">
    <property type="nucleotide sequence ID" value="NZ_MASJ01000001.1"/>
</dbReference>
<protein>
    <recommendedName>
        <fullName evidence="5">HTH lysR-type domain-containing protein</fullName>
    </recommendedName>
</protein>
<gene>
    <name evidence="6" type="ORF">A6M13_02170</name>
</gene>
<dbReference type="OrthoDB" id="9785745at2"/>
<name>A0A1C0YND7_9BACL</name>
<dbReference type="SUPFAM" id="SSF53850">
    <property type="entry name" value="Periplasmic binding protein-like II"/>
    <property type="match status" value="1"/>
</dbReference>
<dbReference type="Proteomes" id="UP000093199">
    <property type="component" value="Unassembled WGS sequence"/>
</dbReference>
<comment type="caution">
    <text evidence="6">The sequence shown here is derived from an EMBL/GenBank/DDBJ whole genome shotgun (WGS) entry which is preliminary data.</text>
</comment>
<keyword evidence="3" id="KW-0238">DNA-binding</keyword>
<proteinExistence type="inferred from homology"/>
<dbReference type="InterPro" id="IPR036390">
    <property type="entry name" value="WH_DNA-bd_sf"/>
</dbReference>
<feature type="domain" description="HTH lysR-type" evidence="5">
    <location>
        <begin position="1"/>
        <end position="58"/>
    </location>
</feature>
<dbReference type="InterPro" id="IPR036388">
    <property type="entry name" value="WH-like_DNA-bd_sf"/>
</dbReference>
<evidence type="ECO:0000256" key="4">
    <source>
        <dbReference type="ARBA" id="ARBA00023163"/>
    </source>
</evidence>
<dbReference type="SUPFAM" id="SSF46785">
    <property type="entry name" value="Winged helix' DNA-binding domain"/>
    <property type="match status" value="1"/>
</dbReference>
<dbReference type="PRINTS" id="PR00039">
    <property type="entry name" value="HTHLYSR"/>
</dbReference>
<organism evidence="6 7">
    <name type="scientific">Caryophanon tenue</name>
    <dbReference type="NCBI Taxonomy" id="33978"/>
    <lineage>
        <taxon>Bacteria</taxon>
        <taxon>Bacillati</taxon>
        <taxon>Bacillota</taxon>
        <taxon>Bacilli</taxon>
        <taxon>Bacillales</taxon>
        <taxon>Caryophanaceae</taxon>
        <taxon>Caryophanon</taxon>
    </lineage>
</organism>
<dbReference type="STRING" id="33978.A6M13_02170"/>
<dbReference type="AlphaFoldDB" id="A0A1C0YND7"/>
<reference evidence="6 7" key="1">
    <citation type="submission" date="2016-07" db="EMBL/GenBank/DDBJ databases">
        <title>Caryophanon tenue genome sequencing.</title>
        <authorList>
            <person name="Verma A."/>
            <person name="Pal Y."/>
            <person name="Krishnamurthi S."/>
        </authorList>
    </citation>
    <scope>NUCLEOTIDE SEQUENCE [LARGE SCALE GENOMIC DNA]</scope>
    <source>
        <strain evidence="6 7">DSM 14152</strain>
    </source>
</reference>
<dbReference type="Pfam" id="PF03466">
    <property type="entry name" value="LysR_substrate"/>
    <property type="match status" value="1"/>
</dbReference>
<dbReference type="PANTHER" id="PTHR30126">
    <property type="entry name" value="HTH-TYPE TRANSCRIPTIONAL REGULATOR"/>
    <property type="match status" value="1"/>
</dbReference>
<dbReference type="Gene3D" id="3.40.190.290">
    <property type="match status" value="1"/>
</dbReference>
<keyword evidence="2" id="KW-0805">Transcription regulation</keyword>
<evidence type="ECO:0000313" key="6">
    <source>
        <dbReference type="EMBL" id="OCS88673.1"/>
    </source>
</evidence>
<dbReference type="Pfam" id="PF00126">
    <property type="entry name" value="HTH_1"/>
    <property type="match status" value="1"/>
</dbReference>
<dbReference type="InterPro" id="IPR005119">
    <property type="entry name" value="LysR_subst-bd"/>
</dbReference>
<dbReference type="PROSITE" id="PS50931">
    <property type="entry name" value="HTH_LYSR"/>
    <property type="match status" value="1"/>
</dbReference>
<dbReference type="EMBL" id="MASJ01000001">
    <property type="protein sequence ID" value="OCS88673.1"/>
    <property type="molecule type" value="Genomic_DNA"/>
</dbReference>
<keyword evidence="4" id="KW-0804">Transcription</keyword>
<dbReference type="InterPro" id="IPR000847">
    <property type="entry name" value="LysR_HTH_N"/>
</dbReference>
<sequence>MLELLQIFVKVYECRNFTKASELLFISQPTISLKMKQLEQQLQVTLFIRQGPKSIQPTAQADYLYEQSMKMIELWHDTAFALHHEDLEEITCTIACSNTFGLYYLPDLMPSFIARFPNVEFTLKIMNSEEAVQQLYQHEADLAFIEKPIETAGLYKKVLFKDELVLAGKATAPHWLMRENHSGIRFFNELYIAEHSLSPTYMYINNGEMMKQLLKRGVGRAVVSKLSVDDLPYERLPDKYNRNMYIVARTRDVAHPLYAVEKWIEEFFSRNY</sequence>
<keyword evidence="7" id="KW-1185">Reference proteome</keyword>
<evidence type="ECO:0000256" key="3">
    <source>
        <dbReference type="ARBA" id="ARBA00023125"/>
    </source>
</evidence>
<evidence type="ECO:0000313" key="7">
    <source>
        <dbReference type="Proteomes" id="UP000093199"/>
    </source>
</evidence>
<evidence type="ECO:0000256" key="1">
    <source>
        <dbReference type="ARBA" id="ARBA00009437"/>
    </source>
</evidence>
<evidence type="ECO:0000256" key="2">
    <source>
        <dbReference type="ARBA" id="ARBA00023015"/>
    </source>
</evidence>
<evidence type="ECO:0000259" key="5">
    <source>
        <dbReference type="PROSITE" id="PS50931"/>
    </source>
</evidence>
<comment type="similarity">
    <text evidence="1">Belongs to the LysR transcriptional regulatory family.</text>
</comment>